<proteinExistence type="predicted"/>
<keyword evidence="2" id="KW-1185">Reference proteome</keyword>
<name>A0ACC2NJQ2_9HYME</name>
<reference evidence="1" key="1">
    <citation type="submission" date="2023-04" db="EMBL/GenBank/DDBJ databases">
        <title>A chromosome-level genome assembly of the parasitoid wasp Eretmocerus hayati.</title>
        <authorList>
            <person name="Zhong Y."/>
            <person name="Liu S."/>
            <person name="Liu Y."/>
        </authorList>
    </citation>
    <scope>NUCLEOTIDE SEQUENCE</scope>
    <source>
        <strain evidence="1">ZJU_SS_LIU_2023</strain>
    </source>
</reference>
<evidence type="ECO:0000313" key="2">
    <source>
        <dbReference type="Proteomes" id="UP001239111"/>
    </source>
</evidence>
<gene>
    <name evidence="1" type="ORF">QAD02_001808</name>
</gene>
<dbReference type="Proteomes" id="UP001239111">
    <property type="component" value="Chromosome 3"/>
</dbReference>
<sequence length="2071" mass="230383">DPSKQEGVSRQSSILKPTKQRQPLQCVASHPSSSESSPTVRIERRVSFAKNRRIREFCNEAEQGTVWDDTYEEHDSNSTKSNSSLGHDQQVIINVPCQDKENFPIQLFIPPENVGCAEVTNDAPDLNEDDDVSLGSQMDDSIANFQLGPKISNGDNLTYPNATILCNDGMDETNLVPSEIIPRWNDDDSSPNHGANPSLIVPDKTVSVDVTENLTSAAIVLGQEKTKFFCDKSMNITETVPVHQNIICALNQGVRPELQDKMSIHSNIHTSCLAPTPPTDDLISLDYVGLTQPAQDRTKIFSSSSMDVTETIPVRGFHCNSQTKNPFTTNLPLSNNSISHLGNVHDGATQIFHDESMDLTSRVVTLPPVTKPNFILRNMGASIHAENPENNVSLYEGLETKNRPAAPSTTQIYLDDSMELTSGIPVRQLNLERQSTQVCPANKKSIIGESISTDTLNNQEKTIYMNKSMTMTVAVPANQHFQGVSSSVKGSSMCGKTQIYLDDSMELTSGVPVLHPCLKVSSQPESDGTMKNDSESKNSDENYNISSNRVKNSSKLIDESVQVTLQKRDENGECSLAEINLTSKALSKECLNHENLRERNCFGNVTPPGSNVQVLSDDSMELTSAISKPIDNITRISTRPFLSDMSRVIGNVTLPLSVTQSMSTNNELSNYTSKTMCMTMPVPPHKNFEDVNHVKSLNEGKTQIFQNMSMDITSKIATLPTLSKPMVSCPVDQQLDHLIYDTNNSDHGISNVIQKTHISSMTQIYQNDSMELTSAVSALRPKNRDLSAQNVMDNMQKNISNVSESILLDQCTNPYLPGKPRFRDDLENQKLIPTRKNCLEAAQSSNSCTGITQTFQNISMDLASKASTFPARLNHSCTGITQKFQNISMDLTSKLPILPTMARSDEEHSRKVEEGQNNGHSSQSYVSNNTKSKSPTSPSAHVPQNEFKNLNPSLPLSSNNIGGDSTQSRLDIKDSIMDNASMESTEIPLTQGYEKNATQSRSVKDGATTIFHDEPMDFTSRIPTLPTLVKPIPSISQNGEPEKMDTYPSKNFDLVNGKITSKSSVYGMPEMSQNDLMELSSGLPQSQDDISDRIIGCSPTAPSESRALQNERHNTQNAVNFSHKSVDELLNRLRSSHHQSLYDCNKSLANNSPDLNADSSITPRYSKISKKFNESNNVSSISNHYHAQNSLNHSSHVSRGSNHESFSRFGIEEKSFHRITSDELNTLCASMNLPNHRYDRNENTVTSHSIIPSCNDIQVLRDSLEKNRVFLQNSAVGSHAFTAINEMPRSPEKTSQIIDVRDNFVTHNVSDLGNVSATAPKNLSPVMDSSRLCDSITNKSLLSSHHSQIMPTQGEEKFETSGIECFEQTEKMSVPRESFFKNVKTPEQYPEQAVRLGKKFTPSLRNPLHVLETSHAPENSELNCGKVSNTSFTRGVSLNNLNAISSIAVEKSMNETAGIIGSDPESEAENKGISASQPTSSKRPSDSEVQVYHDSMSAEDDSPTSTSKRRKSCESCVAVETPDLLTNPTNIQANPDKENVPLSRENSLTRIPSENTDTLIATMGFKTELSYPLIINEKTIIKISSKCTMNKTNVVSSDVSYEKQIEVSRTRSINMNPSLENNRPSSCVNDGKDTTLDDKLVKDVLDLEPNSEKGIEGNISKQSKTNEGNAKCTADEVFSINNDLQDETKIIEEHVDMQDTRINEEIGNLVEECDILNDESLPKNMDSILSQSPEDLEEIEPPSFLCEDSGLENCHENGEEVHQDVSKSAEDVKSETGSPCSKVNRTYDLVDNVEVSIEKCLELPSVLDSSNDTSEKDRISTELDETKENDKDTEPQKDHEDIKPEEVEPEVLLTPFQSLLEKLKTLEMRDDCIWYIRGMCAKMIAIDFITKSFVVIIRLNEFEKECTKDIDRIEFTSRLRDDCKNVLMRIAHDLLLAKLTSYDFGQYKLYEDILPLLELISSEVISVMSFIFDLERLNALNLMDIKRNRVQFTISSKRANFILKICLVVKVFTEIGPDDIDVTCILGNIRENDIKKLIVNVKKDYKFLSRYMKDIKDYATLMEETMFLNKQ</sequence>
<feature type="non-terminal residue" evidence="1">
    <location>
        <position position="1"/>
    </location>
</feature>
<protein>
    <submittedName>
        <fullName evidence="1">Uncharacterized protein</fullName>
    </submittedName>
</protein>
<accession>A0ACC2NJQ2</accession>
<evidence type="ECO:0000313" key="1">
    <source>
        <dbReference type="EMBL" id="KAJ8670549.1"/>
    </source>
</evidence>
<organism evidence="1 2">
    <name type="scientific">Eretmocerus hayati</name>
    <dbReference type="NCBI Taxonomy" id="131215"/>
    <lineage>
        <taxon>Eukaryota</taxon>
        <taxon>Metazoa</taxon>
        <taxon>Ecdysozoa</taxon>
        <taxon>Arthropoda</taxon>
        <taxon>Hexapoda</taxon>
        <taxon>Insecta</taxon>
        <taxon>Pterygota</taxon>
        <taxon>Neoptera</taxon>
        <taxon>Endopterygota</taxon>
        <taxon>Hymenoptera</taxon>
        <taxon>Apocrita</taxon>
        <taxon>Proctotrupomorpha</taxon>
        <taxon>Chalcidoidea</taxon>
        <taxon>Aphelinidae</taxon>
        <taxon>Aphelininae</taxon>
        <taxon>Eretmocerus</taxon>
    </lineage>
</organism>
<dbReference type="EMBL" id="CM056743">
    <property type="protein sequence ID" value="KAJ8670549.1"/>
    <property type="molecule type" value="Genomic_DNA"/>
</dbReference>
<comment type="caution">
    <text evidence="1">The sequence shown here is derived from an EMBL/GenBank/DDBJ whole genome shotgun (WGS) entry which is preliminary data.</text>
</comment>